<evidence type="ECO:0000313" key="1">
    <source>
        <dbReference type="EMBL" id="KAJ5525496.1"/>
    </source>
</evidence>
<evidence type="ECO:0000313" key="2">
    <source>
        <dbReference type="Proteomes" id="UP001220324"/>
    </source>
</evidence>
<dbReference type="EMBL" id="JAQIZZ010000008">
    <property type="protein sequence ID" value="KAJ5525496.1"/>
    <property type="molecule type" value="Genomic_DNA"/>
</dbReference>
<comment type="caution">
    <text evidence="1">The sequence shown here is derived from an EMBL/GenBank/DDBJ whole genome shotgun (WGS) entry which is preliminary data.</text>
</comment>
<proteinExistence type="predicted"/>
<protein>
    <submittedName>
        <fullName evidence="1">Uncharacterized protein</fullName>
    </submittedName>
</protein>
<sequence length="382" mass="44965">MTRFDKIIQNLAKIPDELAFEIINDLSVWDVMKLLVANDPRVNALLLAHKECKFLGNDAETQAKTREQIKIYLDLETNIPILYYRPDRMDWVYTTSIRYINRWCRWKNWPDLTPPLHVYIYETLHNWPKLDLNRYAVIPIPAIDVFSSLEQFTERGQALQQAKTNLEDQCTSQLQRAATLLEDNPDILKRTLDPEQKRRPNTEHIVSRLRSDATRLFRSHKSHPFANMEFFRYEFFPLIPFDEALVKLLGWMEEFEMVTGDQLCNPESRHSPSIMETARIVVDGMPVFYNSLPVDRAETARQVTTNEKGEFLRTVMTPWSQEPTSWLQEVDVPSFTPLKLGRTAMYRREAGLKPCDKEEEQWLVSFIDLYRYLDALKSSRIN</sequence>
<name>A0AAD6CLL2_9EURO</name>
<dbReference type="AlphaFoldDB" id="A0AAD6CLL2"/>
<keyword evidence="2" id="KW-1185">Reference proteome</keyword>
<organism evidence="1 2">
    <name type="scientific">Penicillium frequentans</name>
    <dbReference type="NCBI Taxonomy" id="3151616"/>
    <lineage>
        <taxon>Eukaryota</taxon>
        <taxon>Fungi</taxon>
        <taxon>Dikarya</taxon>
        <taxon>Ascomycota</taxon>
        <taxon>Pezizomycotina</taxon>
        <taxon>Eurotiomycetes</taxon>
        <taxon>Eurotiomycetidae</taxon>
        <taxon>Eurotiales</taxon>
        <taxon>Aspergillaceae</taxon>
        <taxon>Penicillium</taxon>
    </lineage>
</organism>
<dbReference type="Proteomes" id="UP001220324">
    <property type="component" value="Unassembled WGS sequence"/>
</dbReference>
<reference evidence="1 2" key="1">
    <citation type="journal article" date="2023" name="IMA Fungus">
        <title>Comparative genomic study of the Penicillium genus elucidates a diverse pangenome and 15 lateral gene transfer events.</title>
        <authorList>
            <person name="Petersen C."/>
            <person name="Sorensen T."/>
            <person name="Nielsen M.R."/>
            <person name="Sondergaard T.E."/>
            <person name="Sorensen J.L."/>
            <person name="Fitzpatrick D.A."/>
            <person name="Frisvad J.C."/>
            <person name="Nielsen K.L."/>
        </authorList>
    </citation>
    <scope>NUCLEOTIDE SEQUENCE [LARGE SCALE GENOMIC DNA]</scope>
    <source>
        <strain evidence="1 2">IBT 35679</strain>
    </source>
</reference>
<accession>A0AAD6CLL2</accession>
<gene>
    <name evidence="1" type="ORF">N7494_012146</name>
</gene>